<evidence type="ECO:0000313" key="3">
    <source>
        <dbReference type="Proteomes" id="UP000494165"/>
    </source>
</evidence>
<evidence type="ECO:0000313" key="2">
    <source>
        <dbReference type="EMBL" id="CAB3366563.1"/>
    </source>
</evidence>
<reference evidence="2 3" key="1">
    <citation type="submission" date="2020-04" db="EMBL/GenBank/DDBJ databases">
        <authorList>
            <person name="Alioto T."/>
            <person name="Alioto T."/>
            <person name="Gomez Garrido J."/>
        </authorList>
    </citation>
    <scope>NUCLEOTIDE SEQUENCE [LARGE SCALE GENOMIC DNA]</scope>
</reference>
<feature type="compositionally biased region" description="Low complexity" evidence="1">
    <location>
        <begin position="65"/>
        <end position="83"/>
    </location>
</feature>
<evidence type="ECO:0000256" key="1">
    <source>
        <dbReference type="SAM" id="MobiDB-lite"/>
    </source>
</evidence>
<keyword evidence="3" id="KW-1185">Reference proteome</keyword>
<comment type="caution">
    <text evidence="2">The sequence shown here is derived from an EMBL/GenBank/DDBJ whole genome shotgun (WGS) entry which is preliminary data.</text>
</comment>
<feature type="region of interest" description="Disordered" evidence="1">
    <location>
        <begin position="48"/>
        <end position="83"/>
    </location>
</feature>
<organism evidence="2 3">
    <name type="scientific">Cloeon dipterum</name>
    <dbReference type="NCBI Taxonomy" id="197152"/>
    <lineage>
        <taxon>Eukaryota</taxon>
        <taxon>Metazoa</taxon>
        <taxon>Ecdysozoa</taxon>
        <taxon>Arthropoda</taxon>
        <taxon>Hexapoda</taxon>
        <taxon>Insecta</taxon>
        <taxon>Pterygota</taxon>
        <taxon>Palaeoptera</taxon>
        <taxon>Ephemeroptera</taxon>
        <taxon>Pisciforma</taxon>
        <taxon>Baetidae</taxon>
        <taxon>Cloeon</taxon>
    </lineage>
</organism>
<dbReference type="EMBL" id="CADEPI010000026">
    <property type="protein sequence ID" value="CAB3366563.1"/>
    <property type="molecule type" value="Genomic_DNA"/>
</dbReference>
<dbReference type="AlphaFoldDB" id="A0A8S1CMM9"/>
<protein>
    <submittedName>
        <fullName evidence="2">Uncharacterized protein</fullName>
    </submittedName>
</protein>
<sequence>MNSECSGASRNLWMWSRSESTGAAEAAKAEASRERLWSSSWRREERLMPEKLANRSGRRNRAARKAASSSRRASVRPTSRVTF</sequence>
<proteinExistence type="predicted"/>
<gene>
    <name evidence="2" type="ORF">CLODIP_2_CD16000</name>
</gene>
<name>A0A8S1CMM9_9INSE</name>
<dbReference type="Proteomes" id="UP000494165">
    <property type="component" value="Unassembled WGS sequence"/>
</dbReference>
<accession>A0A8S1CMM9</accession>